<comment type="cofactor">
    <cofactor evidence="1">
        <name>pyridoxal 5'-phosphate</name>
        <dbReference type="ChEBI" id="CHEBI:597326"/>
    </cofactor>
</comment>
<dbReference type="InterPro" id="IPR043131">
    <property type="entry name" value="BCAT-like_N"/>
</dbReference>
<dbReference type="PANTHER" id="PTHR42743:SF10">
    <property type="entry name" value="D-ALANINE AMINOTRANSFERASE"/>
    <property type="match status" value="1"/>
</dbReference>
<organism evidence="4 5">
    <name type="scientific">Candidatus Enterocloster faecavium</name>
    <dbReference type="NCBI Taxonomy" id="2838560"/>
    <lineage>
        <taxon>Bacteria</taxon>
        <taxon>Bacillati</taxon>
        <taxon>Bacillota</taxon>
        <taxon>Clostridia</taxon>
        <taxon>Lachnospirales</taxon>
        <taxon>Lachnospiraceae</taxon>
        <taxon>Enterocloster</taxon>
    </lineage>
</organism>
<dbReference type="Gene3D" id="3.20.10.10">
    <property type="entry name" value="D-amino Acid Aminotransferase, subunit A, domain 2"/>
    <property type="match status" value="1"/>
</dbReference>
<sequence>MKTLGYYNGRFDELERMQIPMNDRVCYFGDGVYDAGPCHAYHIFALDEHVERFFKNAAALRIQMPCTKEELKDLLKDLVKKLDTGDQFVYYQVTRGTGIRNHEFTDGPGNLWVMLKPAPVPSLKEKIRLITVEDTRFFHCNIKTLNLIPNVMASQKAKEAGCQEAVFHRGDRVTECAHSNCHILKGGHLITAPTDNLILPGIARAHLIRICEQLKIPVEERPFTVAEMMDSDEVLVSSSSKFCLSASEIDGVPVGGKAPVLLDQIQSALEEEFLKETEQ</sequence>
<protein>
    <submittedName>
        <fullName evidence="4">Aminotransferase class IV</fullName>
    </submittedName>
</protein>
<dbReference type="GO" id="GO:0008652">
    <property type="term" value="P:amino acid biosynthetic process"/>
    <property type="evidence" value="ECO:0007669"/>
    <property type="project" value="UniProtKB-ARBA"/>
</dbReference>
<evidence type="ECO:0000313" key="4">
    <source>
        <dbReference type="EMBL" id="HJB07268.1"/>
    </source>
</evidence>
<dbReference type="Gene3D" id="3.30.470.10">
    <property type="match status" value="1"/>
</dbReference>
<reference evidence="4" key="1">
    <citation type="journal article" date="2021" name="PeerJ">
        <title>Extensive microbial diversity within the chicken gut microbiome revealed by metagenomics and culture.</title>
        <authorList>
            <person name="Gilroy R."/>
            <person name="Ravi A."/>
            <person name="Getino M."/>
            <person name="Pursley I."/>
            <person name="Horton D.L."/>
            <person name="Alikhan N.F."/>
            <person name="Baker D."/>
            <person name="Gharbi K."/>
            <person name="Hall N."/>
            <person name="Watson M."/>
            <person name="Adriaenssens E.M."/>
            <person name="Foster-Nyarko E."/>
            <person name="Jarju S."/>
            <person name="Secka A."/>
            <person name="Antonio M."/>
            <person name="Oren A."/>
            <person name="Chaudhuri R.R."/>
            <person name="La Ragione R."/>
            <person name="Hildebrand F."/>
            <person name="Pallen M.J."/>
        </authorList>
    </citation>
    <scope>NUCLEOTIDE SEQUENCE</scope>
    <source>
        <strain evidence="4">CHK188-4685</strain>
    </source>
</reference>
<dbReference type="InterPro" id="IPR050571">
    <property type="entry name" value="Class-IV_PLP-Dep_Aminotrnsfr"/>
</dbReference>
<accession>A0A9D2RKW7</accession>
<evidence type="ECO:0000313" key="5">
    <source>
        <dbReference type="Proteomes" id="UP000886804"/>
    </source>
</evidence>
<dbReference type="InterPro" id="IPR043132">
    <property type="entry name" value="BCAT-like_C"/>
</dbReference>
<dbReference type="InterPro" id="IPR001544">
    <property type="entry name" value="Aminotrans_IV"/>
</dbReference>
<dbReference type="Proteomes" id="UP000886804">
    <property type="component" value="Unassembled WGS sequence"/>
</dbReference>
<comment type="similarity">
    <text evidence="2">Belongs to the class-IV pyridoxal-phosphate-dependent aminotransferase family.</text>
</comment>
<proteinExistence type="inferred from homology"/>
<dbReference type="Pfam" id="PF01063">
    <property type="entry name" value="Aminotran_4"/>
    <property type="match status" value="1"/>
</dbReference>
<dbReference type="EMBL" id="DWYS01000062">
    <property type="protein sequence ID" value="HJB07268.1"/>
    <property type="molecule type" value="Genomic_DNA"/>
</dbReference>
<evidence type="ECO:0000256" key="1">
    <source>
        <dbReference type="ARBA" id="ARBA00001933"/>
    </source>
</evidence>
<keyword evidence="4" id="KW-0808">Transferase</keyword>
<name>A0A9D2RKW7_9FIRM</name>
<keyword evidence="3" id="KW-0663">Pyridoxal phosphate</keyword>
<evidence type="ECO:0000256" key="2">
    <source>
        <dbReference type="ARBA" id="ARBA00009320"/>
    </source>
</evidence>
<reference evidence="4" key="2">
    <citation type="submission" date="2021-04" db="EMBL/GenBank/DDBJ databases">
        <authorList>
            <person name="Gilroy R."/>
        </authorList>
    </citation>
    <scope>NUCLEOTIDE SEQUENCE</scope>
    <source>
        <strain evidence="4">CHK188-4685</strain>
    </source>
</reference>
<dbReference type="GO" id="GO:0046394">
    <property type="term" value="P:carboxylic acid biosynthetic process"/>
    <property type="evidence" value="ECO:0007669"/>
    <property type="project" value="UniProtKB-ARBA"/>
</dbReference>
<dbReference type="InterPro" id="IPR036038">
    <property type="entry name" value="Aminotransferase-like"/>
</dbReference>
<dbReference type="FunFam" id="3.20.10.10:FF:000002">
    <property type="entry name" value="D-alanine aminotransferase"/>
    <property type="match status" value="1"/>
</dbReference>
<evidence type="ECO:0000256" key="3">
    <source>
        <dbReference type="ARBA" id="ARBA00022898"/>
    </source>
</evidence>
<dbReference type="GO" id="GO:0005829">
    <property type="term" value="C:cytosol"/>
    <property type="evidence" value="ECO:0007669"/>
    <property type="project" value="TreeGrafter"/>
</dbReference>
<dbReference type="PANTHER" id="PTHR42743">
    <property type="entry name" value="AMINO-ACID AMINOTRANSFERASE"/>
    <property type="match status" value="1"/>
</dbReference>
<dbReference type="AlphaFoldDB" id="A0A9D2RKW7"/>
<comment type="caution">
    <text evidence="4">The sequence shown here is derived from an EMBL/GenBank/DDBJ whole genome shotgun (WGS) entry which is preliminary data.</text>
</comment>
<dbReference type="GO" id="GO:0008483">
    <property type="term" value="F:transaminase activity"/>
    <property type="evidence" value="ECO:0007669"/>
    <property type="project" value="UniProtKB-KW"/>
</dbReference>
<keyword evidence="4" id="KW-0032">Aminotransferase</keyword>
<dbReference type="SUPFAM" id="SSF56752">
    <property type="entry name" value="D-aminoacid aminotransferase-like PLP-dependent enzymes"/>
    <property type="match status" value="1"/>
</dbReference>
<gene>
    <name evidence="4" type="ORF">H9716_05315</name>
</gene>